<dbReference type="AlphaFoldDB" id="A0A0L6VLE5"/>
<feature type="compositionally biased region" description="Polar residues" evidence="1">
    <location>
        <begin position="20"/>
        <end position="47"/>
    </location>
</feature>
<dbReference type="EMBL" id="LAVV01005331">
    <property type="protein sequence ID" value="KNZ60930.1"/>
    <property type="molecule type" value="Genomic_DNA"/>
</dbReference>
<dbReference type="VEuPathDB" id="FungiDB:VP01_147g2"/>
<protein>
    <submittedName>
        <fullName evidence="2">Uncharacterized protein</fullName>
    </submittedName>
</protein>
<evidence type="ECO:0000256" key="1">
    <source>
        <dbReference type="SAM" id="MobiDB-lite"/>
    </source>
</evidence>
<name>A0A0L6VLE5_9BASI</name>
<evidence type="ECO:0000313" key="2">
    <source>
        <dbReference type="EMBL" id="KNZ60930.1"/>
    </source>
</evidence>
<gene>
    <name evidence="2" type="ORF">VP01_147g2</name>
</gene>
<evidence type="ECO:0000313" key="3">
    <source>
        <dbReference type="Proteomes" id="UP000037035"/>
    </source>
</evidence>
<reference evidence="2 3" key="1">
    <citation type="submission" date="2015-08" db="EMBL/GenBank/DDBJ databases">
        <title>Next Generation Sequencing and Analysis of the Genome of Puccinia sorghi L Schw, the Causal Agent of Maize Common Rust.</title>
        <authorList>
            <person name="Rochi L."/>
            <person name="Burguener G."/>
            <person name="Darino M."/>
            <person name="Turjanski A."/>
            <person name="Kreff E."/>
            <person name="Dieguez M.J."/>
            <person name="Sacco F."/>
        </authorList>
    </citation>
    <scope>NUCLEOTIDE SEQUENCE [LARGE SCALE GENOMIC DNA]</scope>
    <source>
        <strain evidence="2 3">RO10H11247</strain>
    </source>
</reference>
<keyword evidence="3" id="KW-1185">Reference proteome</keyword>
<feature type="compositionally biased region" description="Low complexity" evidence="1">
    <location>
        <begin position="56"/>
        <end position="67"/>
    </location>
</feature>
<organism evidence="2 3">
    <name type="scientific">Puccinia sorghi</name>
    <dbReference type="NCBI Taxonomy" id="27349"/>
    <lineage>
        <taxon>Eukaryota</taxon>
        <taxon>Fungi</taxon>
        <taxon>Dikarya</taxon>
        <taxon>Basidiomycota</taxon>
        <taxon>Pucciniomycotina</taxon>
        <taxon>Pucciniomycetes</taxon>
        <taxon>Pucciniales</taxon>
        <taxon>Pucciniaceae</taxon>
        <taxon>Puccinia</taxon>
    </lineage>
</organism>
<feature type="region of interest" description="Disordered" evidence="1">
    <location>
        <begin position="1"/>
        <end position="71"/>
    </location>
</feature>
<sequence>MGWVQIDGQPTDQTEKMVLTRSSYSRLGTPLTSPLTNPAKPRSSTKSARTKTPRNSLSSAATSITASEPPLTPNNLQFGFDLIDRLAHQQDLDPVISPLSVCWEEGFH</sequence>
<dbReference type="Proteomes" id="UP000037035">
    <property type="component" value="Unassembled WGS sequence"/>
</dbReference>
<accession>A0A0L6VLE5</accession>
<dbReference type="STRING" id="27349.A0A0L6VLE5"/>
<comment type="caution">
    <text evidence="2">The sequence shown here is derived from an EMBL/GenBank/DDBJ whole genome shotgun (WGS) entry which is preliminary data.</text>
</comment>
<proteinExistence type="predicted"/>